<evidence type="ECO:0000256" key="6">
    <source>
        <dbReference type="SAM" id="Phobius"/>
    </source>
</evidence>
<feature type="transmembrane region" description="Helical" evidence="6">
    <location>
        <begin position="60"/>
        <end position="81"/>
    </location>
</feature>
<dbReference type="OrthoDB" id="9789927at2"/>
<evidence type="ECO:0000256" key="5">
    <source>
        <dbReference type="ARBA" id="ARBA00023136"/>
    </source>
</evidence>
<keyword evidence="2" id="KW-1003">Cell membrane</keyword>
<dbReference type="EMBL" id="AXUN02000054">
    <property type="protein sequence ID" value="ETA81918.1"/>
    <property type="molecule type" value="Genomic_DNA"/>
</dbReference>
<comment type="caution">
    <text evidence="7">The sequence shown here is derived from an EMBL/GenBank/DDBJ whole genome shotgun (WGS) entry which is preliminary data.</text>
</comment>
<sequence length="335" mass="36813">MMNVSKALKNNIVAVILFILFFTVPLFLKNNYLLSILVQIFLFAALGSAWNIIGGFARQISWAHASFFLVGAYTGMLMFQYLKISPWISVFVGVVLSIIFAIFIGAPSFRLRGTYFSLATIAVGQMIRELVVYFAGFTGGNNGIVISSKYKGFAVMRWNQETPYYYIFLILLILILGVVYVVDRGRLGYYLKAIREDQDAAESLGIRSSKVKMNALIISAACTSVLGTFYAFKMSYVDPTMVGSFDLAVKIGVIAIVGGIGTFWGPLLGAIVIIPLMEACNAFLPATWSGASLALYGLILMLIVIFKPEGFWSIVTDVKANFTKKKALTQLKGDS</sequence>
<dbReference type="eggNOG" id="COG4177">
    <property type="taxonomic scope" value="Bacteria"/>
</dbReference>
<feature type="transmembrane region" description="Helical" evidence="6">
    <location>
        <begin position="12"/>
        <end position="28"/>
    </location>
</feature>
<dbReference type="InterPro" id="IPR001851">
    <property type="entry name" value="ABC_transp_permease"/>
</dbReference>
<name>V7I7R0_9CLOT</name>
<accession>V7I7R0</accession>
<feature type="transmembrane region" description="Helical" evidence="6">
    <location>
        <begin position="252"/>
        <end position="274"/>
    </location>
</feature>
<proteinExistence type="predicted"/>
<dbReference type="GO" id="GO:0015658">
    <property type="term" value="F:branched-chain amino acid transmembrane transporter activity"/>
    <property type="evidence" value="ECO:0007669"/>
    <property type="project" value="InterPro"/>
</dbReference>
<keyword evidence="8" id="KW-1185">Reference proteome</keyword>
<dbReference type="AlphaFoldDB" id="V7I7R0"/>
<feature type="transmembrane region" description="Helical" evidence="6">
    <location>
        <begin position="130"/>
        <end position="150"/>
    </location>
</feature>
<dbReference type="PATRIC" id="fig|994573.3.peg.724"/>
<dbReference type="Pfam" id="PF02653">
    <property type="entry name" value="BPD_transp_2"/>
    <property type="match status" value="1"/>
</dbReference>
<feature type="transmembrane region" description="Helical" evidence="6">
    <location>
        <begin position="87"/>
        <end position="109"/>
    </location>
</feature>
<dbReference type="CDD" id="cd06581">
    <property type="entry name" value="TM_PBP1_LivM_like"/>
    <property type="match status" value="1"/>
</dbReference>
<feature type="transmembrane region" description="Helical" evidence="6">
    <location>
        <begin position="213"/>
        <end position="232"/>
    </location>
</feature>
<feature type="transmembrane region" description="Helical" evidence="6">
    <location>
        <begin position="162"/>
        <end position="182"/>
    </location>
</feature>
<evidence type="ECO:0000256" key="1">
    <source>
        <dbReference type="ARBA" id="ARBA00004651"/>
    </source>
</evidence>
<gene>
    <name evidence="7" type="ORF">T472_0203865</name>
</gene>
<dbReference type="InterPro" id="IPR043428">
    <property type="entry name" value="LivM-like"/>
</dbReference>
<reference evidence="7 8" key="1">
    <citation type="journal article" date="2014" name="Genome Announc.">
        <title>Genome Sequence of Youngiibacter fragilis, the Type Strain of the Genus Youngiibacter.</title>
        <authorList>
            <person name="Wawrik C.B."/>
            <person name="Callaghan A.V."/>
            <person name="Stamps B.W."/>
            <person name="Wawrik B."/>
        </authorList>
    </citation>
    <scope>NUCLEOTIDE SEQUENCE [LARGE SCALE GENOMIC DNA]</scope>
    <source>
        <strain evidence="7 8">232.1</strain>
    </source>
</reference>
<evidence type="ECO:0000313" key="8">
    <source>
        <dbReference type="Proteomes" id="UP000017747"/>
    </source>
</evidence>
<protein>
    <submittedName>
        <fullName evidence="7">Branched-chain amino acid ABC transporter permease</fullName>
    </submittedName>
</protein>
<organism evidence="7 8">
    <name type="scientific">Youngiibacter fragilis 232.1</name>
    <dbReference type="NCBI Taxonomy" id="994573"/>
    <lineage>
        <taxon>Bacteria</taxon>
        <taxon>Bacillati</taxon>
        <taxon>Bacillota</taxon>
        <taxon>Clostridia</taxon>
        <taxon>Eubacteriales</taxon>
        <taxon>Clostridiaceae</taxon>
        <taxon>Youngiibacter</taxon>
    </lineage>
</organism>
<evidence type="ECO:0000256" key="2">
    <source>
        <dbReference type="ARBA" id="ARBA00022475"/>
    </source>
</evidence>
<feature type="transmembrane region" description="Helical" evidence="6">
    <location>
        <begin position="286"/>
        <end position="306"/>
    </location>
</feature>
<feature type="transmembrane region" description="Helical" evidence="6">
    <location>
        <begin position="34"/>
        <end position="53"/>
    </location>
</feature>
<dbReference type="GO" id="GO:0005886">
    <property type="term" value="C:plasma membrane"/>
    <property type="evidence" value="ECO:0007669"/>
    <property type="project" value="UniProtKB-SubCell"/>
</dbReference>
<dbReference type="STRING" id="994573.T472_0203865"/>
<comment type="subcellular location">
    <subcellularLocation>
        <location evidence="1">Cell membrane</location>
        <topology evidence="1">Multi-pass membrane protein</topology>
    </subcellularLocation>
</comment>
<keyword evidence="3 6" id="KW-0812">Transmembrane</keyword>
<dbReference type="PANTHER" id="PTHR30482:SF10">
    <property type="entry name" value="HIGH-AFFINITY BRANCHED-CHAIN AMINO ACID TRANSPORT PROTEIN BRAE"/>
    <property type="match status" value="1"/>
</dbReference>
<evidence type="ECO:0000313" key="7">
    <source>
        <dbReference type="EMBL" id="ETA81918.1"/>
    </source>
</evidence>
<dbReference type="PANTHER" id="PTHR30482">
    <property type="entry name" value="HIGH-AFFINITY BRANCHED-CHAIN AMINO ACID TRANSPORT SYSTEM PERMEASE"/>
    <property type="match status" value="1"/>
</dbReference>
<keyword evidence="4 6" id="KW-1133">Transmembrane helix</keyword>
<keyword evidence="5 6" id="KW-0472">Membrane</keyword>
<dbReference type="RefSeq" id="WP_023384385.1">
    <property type="nucleotide sequence ID" value="NZ_AXUN02000054.1"/>
</dbReference>
<evidence type="ECO:0000256" key="4">
    <source>
        <dbReference type="ARBA" id="ARBA00022989"/>
    </source>
</evidence>
<dbReference type="Proteomes" id="UP000017747">
    <property type="component" value="Unassembled WGS sequence"/>
</dbReference>
<evidence type="ECO:0000256" key="3">
    <source>
        <dbReference type="ARBA" id="ARBA00022692"/>
    </source>
</evidence>